<dbReference type="PANTHER" id="PTHR11727">
    <property type="entry name" value="DIMETHYLADENOSINE TRANSFERASE"/>
    <property type="match status" value="1"/>
</dbReference>
<evidence type="ECO:0000313" key="8">
    <source>
        <dbReference type="Proteomes" id="UP000224634"/>
    </source>
</evidence>
<dbReference type="GO" id="GO:0034245">
    <property type="term" value="C:mitochondrial DNA-directed RNA polymerase complex"/>
    <property type="evidence" value="ECO:0007669"/>
    <property type="project" value="TreeGrafter"/>
</dbReference>
<evidence type="ECO:0000256" key="1">
    <source>
        <dbReference type="ARBA" id="ARBA00022603"/>
    </source>
</evidence>
<evidence type="ECO:0000256" key="4">
    <source>
        <dbReference type="ARBA" id="ARBA00022884"/>
    </source>
</evidence>
<keyword evidence="2 5" id="KW-0808">Transferase</keyword>
<comment type="caution">
    <text evidence="7">The sequence shown here is derived from an EMBL/GenBank/DDBJ whole genome shotgun (WGS) entry which is preliminary data.</text>
</comment>
<dbReference type="GO" id="GO:0006391">
    <property type="term" value="P:transcription initiation at mitochondrial promoter"/>
    <property type="evidence" value="ECO:0007669"/>
    <property type="project" value="TreeGrafter"/>
</dbReference>
<keyword evidence="4" id="KW-0694">RNA-binding</keyword>
<dbReference type="GO" id="GO:0034246">
    <property type="term" value="F:mitochondrial transcription factor activity"/>
    <property type="evidence" value="ECO:0007669"/>
    <property type="project" value="TreeGrafter"/>
</dbReference>
<dbReference type="Gene3D" id="3.40.50.150">
    <property type="entry name" value="Vaccinia Virus protein VP39"/>
    <property type="match status" value="1"/>
</dbReference>
<dbReference type="InterPro" id="IPR001737">
    <property type="entry name" value="KsgA/Erm"/>
</dbReference>
<dbReference type="EC" id="2.1.1.-" evidence="5"/>
<evidence type="ECO:0000256" key="2">
    <source>
        <dbReference type="ARBA" id="ARBA00022679"/>
    </source>
</evidence>
<organism evidence="7 8">
    <name type="scientific">Polytolypa hystricis (strain UAMH7299)</name>
    <dbReference type="NCBI Taxonomy" id="1447883"/>
    <lineage>
        <taxon>Eukaryota</taxon>
        <taxon>Fungi</taxon>
        <taxon>Dikarya</taxon>
        <taxon>Ascomycota</taxon>
        <taxon>Pezizomycotina</taxon>
        <taxon>Eurotiomycetes</taxon>
        <taxon>Eurotiomycetidae</taxon>
        <taxon>Onygenales</taxon>
        <taxon>Onygenales incertae sedis</taxon>
        <taxon>Polytolypa</taxon>
    </lineage>
</organism>
<dbReference type="AlphaFoldDB" id="A0A2B7YIC7"/>
<feature type="region of interest" description="Disordered" evidence="6">
    <location>
        <begin position="259"/>
        <end position="289"/>
    </location>
</feature>
<evidence type="ECO:0000256" key="5">
    <source>
        <dbReference type="RuleBase" id="RU362106"/>
    </source>
</evidence>
<keyword evidence="5" id="KW-0698">rRNA processing</keyword>
<dbReference type="GO" id="GO:0005759">
    <property type="term" value="C:mitochondrial matrix"/>
    <property type="evidence" value="ECO:0007669"/>
    <property type="project" value="TreeGrafter"/>
</dbReference>
<dbReference type="EMBL" id="PDNA01000019">
    <property type="protein sequence ID" value="PGH23834.1"/>
    <property type="molecule type" value="Genomic_DNA"/>
</dbReference>
<keyword evidence="3 5" id="KW-0949">S-adenosyl-L-methionine</keyword>
<keyword evidence="8" id="KW-1185">Reference proteome</keyword>
<proteinExistence type="inferred from homology"/>
<dbReference type="OrthoDB" id="16079at2759"/>
<gene>
    <name evidence="7" type="ORF">AJ80_02082</name>
</gene>
<reference evidence="7 8" key="1">
    <citation type="submission" date="2017-10" db="EMBL/GenBank/DDBJ databases">
        <title>Comparative genomics in systemic dimorphic fungi from Ajellomycetaceae.</title>
        <authorList>
            <person name="Munoz J.F."/>
            <person name="Mcewen J.G."/>
            <person name="Clay O.K."/>
            <person name="Cuomo C.A."/>
        </authorList>
    </citation>
    <scope>NUCLEOTIDE SEQUENCE [LARGE SCALE GENOMIC DNA]</scope>
    <source>
        <strain evidence="7 8">UAMH7299</strain>
    </source>
</reference>
<dbReference type="PANTHER" id="PTHR11727:SF17">
    <property type="entry name" value="DIMETHYLADENOSINE TRANSFERASE 1, MITOCHONDRIAL"/>
    <property type="match status" value="1"/>
</dbReference>
<protein>
    <recommendedName>
        <fullName evidence="5">rRNA adenine N(6)-methyltransferase</fullName>
        <ecNumber evidence="5">2.1.1.-</ecNumber>
    </recommendedName>
</protein>
<keyword evidence="1 5" id="KW-0489">Methyltransferase</keyword>
<dbReference type="InterPro" id="IPR029063">
    <property type="entry name" value="SAM-dependent_MTases_sf"/>
</dbReference>
<dbReference type="Pfam" id="PF00398">
    <property type="entry name" value="RrnaAD"/>
    <property type="match status" value="1"/>
</dbReference>
<dbReference type="GO" id="GO:0003723">
    <property type="term" value="F:RNA binding"/>
    <property type="evidence" value="ECO:0007669"/>
    <property type="project" value="UniProtKB-KW"/>
</dbReference>
<dbReference type="GO" id="GO:0008168">
    <property type="term" value="F:methyltransferase activity"/>
    <property type="evidence" value="ECO:0007669"/>
    <property type="project" value="UniProtKB-KW"/>
</dbReference>
<dbReference type="GO" id="GO:0032259">
    <property type="term" value="P:methylation"/>
    <property type="evidence" value="ECO:0007669"/>
    <property type="project" value="UniProtKB-KW"/>
</dbReference>
<sequence length="623" mass="71969">MLSKWGISSTYPLAKVISAAMNPVLGARDQNRTNVVSQTLCDDVIKRLEPSLKPHTNCDIIDVYPGAGLLSSKFHDLLKPRRHILLEPNMKDYHSFINPLLEKPNSRYIHLPWDPVDLEIYDNLFDQGHLPEQTNRDLGPLGSCQSNNTLLVLANLTYHRQFGTRGYLFLRYMEACLEQTLFHRYGLVRVIAMLPAEDAETINPKILAKRKKAAALTEAVSDRLIEVSTDTSITRWCSMKGYKTLKKSAEQAAAQAAKKTIETPPGREPCPLKLAPDVTRHGRKTKSLDRPRHEWHHEYIILEEKFRKKEIERPPKNMPMAVIAQAPQYAGYKRLVELRRRMLSENRDMAAIDQMEEEQEVIDLKEEELLRDLKKPTRNPNNVVRRAEHIQGLVRQRDELLDSVRPRVREVFLWTRDERRCFQGKLPNGKQPLLFWDRRPYEPLHIDPEEVYPQKSCSIIDFHPNKNSPMMMTQREHIRNDTPDTYFAIVRTFQQLLGTYTTFALKPLQDILTLLFPSRSMSDLIDAVPSLEPYARPKILDLTKSTSRMPLLSLTGDEKTIQPDLLEYEEDCFSETLLRVIPTSVLWDLAVAWEAWSDRPHSQRDMQKALGGGKLMHLEGTSF</sequence>
<evidence type="ECO:0000313" key="7">
    <source>
        <dbReference type="EMBL" id="PGH23834.1"/>
    </source>
</evidence>
<name>A0A2B7YIC7_POLH7</name>
<evidence type="ECO:0000256" key="6">
    <source>
        <dbReference type="SAM" id="MobiDB-lite"/>
    </source>
</evidence>
<comment type="similarity">
    <text evidence="5">Belongs to the class I-like SAM-binding methyltransferase superfamily. rRNA adenine N(6)-methyltransferase family.</text>
</comment>
<accession>A0A2B7YIC7</accession>
<dbReference type="SUPFAM" id="SSF53335">
    <property type="entry name" value="S-adenosyl-L-methionine-dependent methyltransferases"/>
    <property type="match status" value="1"/>
</dbReference>
<evidence type="ECO:0000256" key="3">
    <source>
        <dbReference type="ARBA" id="ARBA00022691"/>
    </source>
</evidence>
<dbReference type="GO" id="GO:0006364">
    <property type="term" value="P:rRNA processing"/>
    <property type="evidence" value="ECO:0007669"/>
    <property type="project" value="UniProtKB-KW"/>
</dbReference>
<dbReference type="Proteomes" id="UP000224634">
    <property type="component" value="Unassembled WGS sequence"/>
</dbReference>